<dbReference type="Pfam" id="PF23599">
    <property type="entry name" value="CILP_C"/>
    <property type="match status" value="1"/>
</dbReference>
<dbReference type="InterPro" id="IPR056257">
    <property type="entry name" value="CILP-1/2_8th"/>
</dbReference>
<keyword evidence="3" id="KW-0272">Extracellular matrix</keyword>
<dbReference type="Pfam" id="PF23730">
    <property type="entry name" value="CILP_8th"/>
    <property type="match status" value="1"/>
</dbReference>
<evidence type="ECO:0000259" key="9">
    <source>
        <dbReference type="PROSITE" id="PS50835"/>
    </source>
</evidence>
<comment type="subcellular location">
    <subcellularLocation>
        <location evidence="1">Secreted</location>
        <location evidence="1">Extracellular space</location>
        <location evidence="1">Extracellular matrix</location>
    </subcellularLocation>
</comment>
<protein>
    <submittedName>
        <fullName evidence="10">CILP2 protein</fullName>
    </submittedName>
</protein>
<dbReference type="InterPro" id="IPR007110">
    <property type="entry name" value="Ig-like_dom"/>
</dbReference>
<keyword evidence="4" id="KW-0165">Cleavage on pair of basic residues</keyword>
<sequence>MVLHPQAKVRVAGQEVTFCCKASGTPVPKKYYWYHNGTMLERKVHRYGSRLRLRGLAPEQAGTYHCKASTEAGAIKSAPAQLTVLAQGQQSCKREPEPSLVELPGECPQDAAGSRYYNVGRCPPTPCAGGPGDRWGCGAEAGRCCGVRRMEMREIPCAGSLLPVKVVAECGCGPCAQPRVLVQGRVTAADTGEPLRFGQIFLGGRKVGFTGYKGSFTIEVPPDTQRLVARFVDRQQRFVDAVKVLPFNRRGGAVYQEVKMLRKKEPVELDGNRSNAIPLGEASGREPVGELVLPAGAFLRPSGEVFKGTVKASVTFLDPRDMATAGAASSDLSFADAEGEIVPLRTYGMFAVDFREGESGAALQTGPVEVRMDAGQVRMPEHLQKMKLWSLNPETGLWEEEGVLRPARGSRGKREERTFLVGNLEIRERRLFNLDVPEDRRCFVKVRAYSNEKFNPYEQLEGVVISLINLEPQPGYPANPRAWGRFDSVVTGPNGACLPAFCDSQRPDAYSAYVTATLGGEELEAVASSPKLNPNAVGVSQPYLGKLGYRRSDHDDPNLKKTAFQINVAKPDPNNVDETNGPIYPYRSLEECEEAPVSANHLRFYRVEVDKYEYNVVPFKESDLTSWTGDYLSWWPNPQEFRACFIKVQIEGPQEYMVRSRNVGGSHPRTRGQLYGLRDTRSVRDMLLENTSGACVEFKCSGMLFDQSLVDRTLVSIIPQGSCQRTAINSLLRDYLNRHPPVAENNHTAAFTMLAPVDPLGHNYGIYTVTDQNPRLAKEIAIGRCFDGTSDGFSREMKADTGTAVTFTCRERPPGRESFFQRLLTAPAEA</sequence>
<name>A0A7L1J0F6_SMUAF</name>
<dbReference type="SUPFAM" id="SSF48726">
    <property type="entry name" value="Immunoglobulin"/>
    <property type="match status" value="1"/>
</dbReference>
<dbReference type="Proteomes" id="UP000525158">
    <property type="component" value="Unassembled WGS sequence"/>
</dbReference>
<dbReference type="Pfam" id="PF23591">
    <property type="entry name" value="CILP"/>
    <property type="match status" value="1"/>
</dbReference>
<dbReference type="InterPro" id="IPR056258">
    <property type="entry name" value="CILP-1/2_C"/>
</dbReference>
<keyword evidence="5" id="KW-0732">Signal</keyword>
<dbReference type="EMBL" id="VXBO01010671">
    <property type="protein sequence ID" value="NXN44107.1"/>
    <property type="molecule type" value="Genomic_DNA"/>
</dbReference>
<feature type="non-terminal residue" evidence="10">
    <location>
        <position position="1"/>
    </location>
</feature>
<dbReference type="InterPro" id="IPR056256">
    <property type="entry name" value="CILP-1/2_b-sand_dom2"/>
</dbReference>
<evidence type="ECO:0000256" key="2">
    <source>
        <dbReference type="ARBA" id="ARBA00022525"/>
    </source>
</evidence>
<comment type="caution">
    <text evidence="10">The sequence shown here is derived from an EMBL/GenBank/DDBJ whole genome shotgun (WGS) entry which is preliminary data.</text>
</comment>
<accession>A0A7L1J0F6</accession>
<dbReference type="PANTHER" id="PTHR15031:SF0">
    <property type="entry name" value="CARTILAGE INTERMEDIATE LAYER PROTEIN 2"/>
    <property type="match status" value="1"/>
</dbReference>
<dbReference type="InterPro" id="IPR003599">
    <property type="entry name" value="Ig_sub"/>
</dbReference>
<evidence type="ECO:0000256" key="4">
    <source>
        <dbReference type="ARBA" id="ARBA00022685"/>
    </source>
</evidence>
<evidence type="ECO:0000256" key="3">
    <source>
        <dbReference type="ARBA" id="ARBA00022530"/>
    </source>
</evidence>
<reference evidence="10 11" key="1">
    <citation type="submission" date="2019-09" db="EMBL/GenBank/DDBJ databases">
        <title>Bird 10,000 Genomes (B10K) Project - Family phase.</title>
        <authorList>
            <person name="Zhang G."/>
        </authorList>
    </citation>
    <scope>NUCLEOTIDE SEQUENCE [LARGE SCALE GENOMIC DNA]</scope>
    <source>
        <strain evidence="10">B10K-DU-002-36</strain>
        <tissue evidence="10">Muscle</tissue>
    </source>
</reference>
<dbReference type="SMART" id="SM00408">
    <property type="entry name" value="IGc2"/>
    <property type="match status" value="1"/>
</dbReference>
<keyword evidence="2" id="KW-0964">Secreted</keyword>
<evidence type="ECO:0000256" key="5">
    <source>
        <dbReference type="ARBA" id="ARBA00022729"/>
    </source>
</evidence>
<evidence type="ECO:0000256" key="7">
    <source>
        <dbReference type="ARBA" id="ARBA00023180"/>
    </source>
</evidence>
<dbReference type="AlphaFoldDB" id="A0A7L1J0F6"/>
<evidence type="ECO:0000313" key="10">
    <source>
        <dbReference type="EMBL" id="NXN44107.1"/>
    </source>
</evidence>
<keyword evidence="11" id="KW-1185">Reference proteome</keyword>
<keyword evidence="8" id="KW-0393">Immunoglobulin domain</keyword>
<dbReference type="PROSITE" id="PS50835">
    <property type="entry name" value="IG_LIKE"/>
    <property type="match status" value="1"/>
</dbReference>
<dbReference type="InterPro" id="IPR056255">
    <property type="entry name" value="CILP-1/2_dom"/>
</dbReference>
<keyword evidence="6" id="KW-1015">Disulfide bond</keyword>
<dbReference type="InterPro" id="IPR036179">
    <property type="entry name" value="Ig-like_dom_sf"/>
</dbReference>
<proteinExistence type="predicted"/>
<dbReference type="InterPro" id="IPR013783">
    <property type="entry name" value="Ig-like_fold"/>
</dbReference>
<dbReference type="SMART" id="SM00409">
    <property type="entry name" value="IG"/>
    <property type="match status" value="1"/>
</dbReference>
<evidence type="ECO:0000256" key="8">
    <source>
        <dbReference type="ARBA" id="ARBA00023319"/>
    </source>
</evidence>
<dbReference type="Gene3D" id="2.60.40.10">
    <property type="entry name" value="Immunoglobulins"/>
    <property type="match status" value="1"/>
</dbReference>
<dbReference type="Pfam" id="PF23708">
    <property type="entry name" value="CILP_5th"/>
    <property type="match status" value="1"/>
</dbReference>
<evidence type="ECO:0000256" key="6">
    <source>
        <dbReference type="ARBA" id="ARBA00023157"/>
    </source>
</evidence>
<evidence type="ECO:0000313" key="11">
    <source>
        <dbReference type="Proteomes" id="UP000525158"/>
    </source>
</evidence>
<gene>
    <name evidence="10" type="primary">Cilp2</name>
    <name evidence="10" type="ORF">RHIAFR_R05576</name>
</gene>
<evidence type="ECO:0000256" key="1">
    <source>
        <dbReference type="ARBA" id="ARBA00004498"/>
    </source>
</evidence>
<dbReference type="InterPro" id="IPR039675">
    <property type="entry name" value="CILP1/CILP2"/>
</dbReference>
<dbReference type="GO" id="GO:0005615">
    <property type="term" value="C:extracellular space"/>
    <property type="evidence" value="ECO:0007669"/>
    <property type="project" value="TreeGrafter"/>
</dbReference>
<keyword evidence="7" id="KW-0325">Glycoprotein</keyword>
<dbReference type="FunFam" id="2.60.40.10:FF:001254">
    <property type="entry name" value="Cartilage intermediate layer protein 2"/>
    <property type="match status" value="1"/>
</dbReference>
<organism evidence="10 11">
    <name type="scientific">Smutsornis africanus</name>
    <name type="common">Double-banded courser</name>
    <name type="synonym">Rhinoptilus africanus</name>
    <dbReference type="NCBI Taxonomy" id="240209"/>
    <lineage>
        <taxon>Eukaryota</taxon>
        <taxon>Metazoa</taxon>
        <taxon>Chordata</taxon>
        <taxon>Craniata</taxon>
        <taxon>Vertebrata</taxon>
        <taxon>Euteleostomi</taxon>
        <taxon>Archelosauria</taxon>
        <taxon>Archosauria</taxon>
        <taxon>Dinosauria</taxon>
        <taxon>Saurischia</taxon>
        <taxon>Theropoda</taxon>
        <taxon>Coelurosauria</taxon>
        <taxon>Aves</taxon>
        <taxon>Neognathae</taxon>
        <taxon>Neoaves</taxon>
        <taxon>Charadriiformes</taxon>
        <taxon>Glareolidae</taxon>
        <taxon>Rhinoptilus</taxon>
    </lineage>
</organism>
<feature type="non-terminal residue" evidence="10">
    <location>
        <position position="830"/>
    </location>
</feature>
<feature type="domain" description="Ig-like" evidence="9">
    <location>
        <begin position="1"/>
        <end position="83"/>
    </location>
</feature>
<dbReference type="PANTHER" id="PTHR15031">
    <property type="entry name" value="CARTILAGE INTERMEDIATE LAYER PROTEIN CLIP"/>
    <property type="match status" value="1"/>
</dbReference>
<dbReference type="InterPro" id="IPR003598">
    <property type="entry name" value="Ig_sub2"/>
</dbReference>
<dbReference type="Pfam" id="PF13927">
    <property type="entry name" value="Ig_3"/>
    <property type="match status" value="1"/>
</dbReference>